<dbReference type="InterPro" id="IPR015421">
    <property type="entry name" value="PyrdxlP-dep_Trfase_major"/>
</dbReference>
<dbReference type="GO" id="GO:0005829">
    <property type="term" value="C:cytosol"/>
    <property type="evidence" value="ECO:0007669"/>
    <property type="project" value="TreeGrafter"/>
</dbReference>
<dbReference type="PANTHER" id="PTHR11773">
    <property type="entry name" value="GLYCINE DEHYDROGENASE, DECARBOXYLATING"/>
    <property type="match status" value="1"/>
</dbReference>
<evidence type="ECO:0000256" key="3">
    <source>
        <dbReference type="ARBA" id="ARBA00023002"/>
    </source>
</evidence>
<evidence type="ECO:0000313" key="9">
    <source>
        <dbReference type="Proteomes" id="UP000280960"/>
    </source>
</evidence>
<dbReference type="SUPFAM" id="SSF53383">
    <property type="entry name" value="PLP-dependent transferases"/>
    <property type="match status" value="1"/>
</dbReference>
<dbReference type="InterPro" id="IPR000192">
    <property type="entry name" value="Aminotrans_V_dom"/>
</dbReference>
<dbReference type="GO" id="GO:0004375">
    <property type="term" value="F:glycine dehydrogenase (decarboxylating) activity"/>
    <property type="evidence" value="ECO:0007669"/>
    <property type="project" value="UniProtKB-EC"/>
</dbReference>
<dbReference type="Pfam" id="PF00266">
    <property type="entry name" value="Aminotran_5"/>
    <property type="match status" value="1"/>
</dbReference>
<comment type="catalytic activity">
    <reaction evidence="4 5">
        <text>N(6)-[(R)-lipoyl]-L-lysyl-[glycine-cleavage complex H protein] + glycine + H(+) = N(6)-[(R)-S(8)-aminomethyldihydrolipoyl]-L-lysyl-[glycine-cleavage complex H protein] + CO2</text>
        <dbReference type="Rhea" id="RHEA:24304"/>
        <dbReference type="Rhea" id="RHEA-COMP:10494"/>
        <dbReference type="Rhea" id="RHEA-COMP:10495"/>
        <dbReference type="ChEBI" id="CHEBI:15378"/>
        <dbReference type="ChEBI" id="CHEBI:16526"/>
        <dbReference type="ChEBI" id="CHEBI:57305"/>
        <dbReference type="ChEBI" id="CHEBI:83099"/>
        <dbReference type="ChEBI" id="CHEBI:83143"/>
        <dbReference type="EC" id="1.4.4.2"/>
    </reaction>
</comment>
<evidence type="ECO:0000259" key="7">
    <source>
        <dbReference type="Pfam" id="PF21478"/>
    </source>
</evidence>
<organism evidence="8 9">
    <name type="scientific">Biomaibacter acetigenes</name>
    <dbReference type="NCBI Taxonomy" id="2316383"/>
    <lineage>
        <taxon>Bacteria</taxon>
        <taxon>Bacillati</taxon>
        <taxon>Bacillota</taxon>
        <taxon>Clostridia</taxon>
        <taxon>Thermosediminibacterales</taxon>
        <taxon>Tepidanaerobacteraceae</taxon>
        <taxon>Biomaibacter</taxon>
    </lineage>
</organism>
<protein>
    <recommendedName>
        <fullName evidence="5">Probable glycine dehydrogenase (decarboxylating) subunit 2</fullName>
        <ecNumber evidence="5">1.4.4.2</ecNumber>
    </recommendedName>
    <alternativeName>
        <fullName evidence="5">Glycine cleavage system P-protein subunit 2</fullName>
    </alternativeName>
    <alternativeName>
        <fullName evidence="5">Glycine decarboxylase subunit 2</fullName>
    </alternativeName>
    <alternativeName>
        <fullName evidence="5">Glycine dehydrogenase (aminomethyl-transferring) subunit 2</fullName>
    </alternativeName>
</protein>
<evidence type="ECO:0000256" key="2">
    <source>
        <dbReference type="ARBA" id="ARBA00022898"/>
    </source>
</evidence>
<dbReference type="Pfam" id="PF21478">
    <property type="entry name" value="GcvP2_C"/>
    <property type="match status" value="1"/>
</dbReference>
<dbReference type="Gene3D" id="3.40.640.10">
    <property type="entry name" value="Type I PLP-dependent aspartate aminotransferase-like (Major domain)"/>
    <property type="match status" value="1"/>
</dbReference>
<keyword evidence="2 5" id="KW-0663">Pyridoxal phosphate</keyword>
<feature type="domain" description="Aminotransferase class V" evidence="6">
    <location>
        <begin position="149"/>
        <end position="276"/>
    </location>
</feature>
<dbReference type="RefSeq" id="WP_122014171.1">
    <property type="nucleotide sequence ID" value="NZ_CP033169.1"/>
</dbReference>
<dbReference type="CDD" id="cd00613">
    <property type="entry name" value="GDC-P"/>
    <property type="match status" value="1"/>
</dbReference>
<dbReference type="FunFam" id="3.40.640.10:FF:000034">
    <property type="entry name" value="Probable glycine dehydrogenase (decarboxylating) subunit 2"/>
    <property type="match status" value="1"/>
</dbReference>
<dbReference type="PANTHER" id="PTHR11773:SF1">
    <property type="entry name" value="GLYCINE DEHYDROGENASE (DECARBOXYLATING), MITOCHONDRIAL"/>
    <property type="match status" value="1"/>
</dbReference>
<gene>
    <name evidence="5" type="primary">gcvPB</name>
    <name evidence="8" type="ORF">D2962_03605</name>
</gene>
<feature type="domain" description="Glycine dehydrogenase C-terminal" evidence="7">
    <location>
        <begin position="348"/>
        <end position="451"/>
    </location>
</feature>
<dbReference type="Gene3D" id="6.20.440.10">
    <property type="match status" value="1"/>
</dbReference>
<dbReference type="InterPro" id="IPR015422">
    <property type="entry name" value="PyrdxlP-dep_Trfase_small"/>
</dbReference>
<dbReference type="GO" id="GO:0019464">
    <property type="term" value="P:glycine decarboxylation via glycine cleavage system"/>
    <property type="evidence" value="ECO:0007669"/>
    <property type="project" value="UniProtKB-UniRule"/>
</dbReference>
<keyword evidence="3 5" id="KW-0560">Oxidoreductase</keyword>
<dbReference type="Gene3D" id="3.90.1150.10">
    <property type="entry name" value="Aspartate Aminotransferase, domain 1"/>
    <property type="match status" value="1"/>
</dbReference>
<comment type="similarity">
    <text evidence="5">Belongs to the GcvP family. C-terminal subunit subfamily.</text>
</comment>
<name>A0A3G2R2U0_9FIRM</name>
<comment type="subunit">
    <text evidence="5">The glycine cleavage system is composed of four proteins: P, T, L and H. In this organism, the P 'protein' is a heterodimer of two subunits.</text>
</comment>
<dbReference type="NCBIfam" id="NF003346">
    <property type="entry name" value="PRK04366.1"/>
    <property type="match status" value="1"/>
</dbReference>
<dbReference type="EC" id="1.4.4.2" evidence="5"/>
<dbReference type="KEGG" id="bacg:D2962_03605"/>
<dbReference type="GO" id="GO:0005960">
    <property type="term" value="C:glycine cleavage complex"/>
    <property type="evidence" value="ECO:0007669"/>
    <property type="project" value="TreeGrafter"/>
</dbReference>
<dbReference type="Proteomes" id="UP000280960">
    <property type="component" value="Chromosome"/>
</dbReference>
<dbReference type="GO" id="GO:0030170">
    <property type="term" value="F:pyridoxal phosphate binding"/>
    <property type="evidence" value="ECO:0007669"/>
    <property type="project" value="TreeGrafter"/>
</dbReference>
<proteinExistence type="inferred from homology"/>
<dbReference type="InterPro" id="IPR015424">
    <property type="entry name" value="PyrdxlP-dep_Trfase"/>
</dbReference>
<keyword evidence="9" id="KW-1185">Reference proteome</keyword>
<accession>A0A3G2R2U0</accession>
<reference evidence="8 9" key="1">
    <citation type="submission" date="2018-10" db="EMBL/GenBank/DDBJ databases">
        <authorList>
            <person name="Zhang X."/>
        </authorList>
    </citation>
    <scope>NUCLEOTIDE SEQUENCE [LARGE SCALE GENOMIC DNA]</scope>
    <source>
        <strain evidence="8 9">SK-G1</strain>
    </source>
</reference>
<dbReference type="AlphaFoldDB" id="A0A3G2R2U0"/>
<dbReference type="InterPro" id="IPR023012">
    <property type="entry name" value="GcvPB"/>
</dbReference>
<dbReference type="HAMAP" id="MF_00713">
    <property type="entry name" value="GcvPB"/>
    <property type="match status" value="1"/>
</dbReference>
<evidence type="ECO:0000259" key="6">
    <source>
        <dbReference type="Pfam" id="PF00266"/>
    </source>
</evidence>
<evidence type="ECO:0000256" key="5">
    <source>
        <dbReference type="HAMAP-Rule" id="MF_00713"/>
    </source>
</evidence>
<dbReference type="InterPro" id="IPR020581">
    <property type="entry name" value="GDC_P"/>
</dbReference>
<dbReference type="EMBL" id="CP033169">
    <property type="protein sequence ID" value="AYO29816.1"/>
    <property type="molecule type" value="Genomic_DNA"/>
</dbReference>
<comment type="function">
    <text evidence="1 5">The glycine cleavage system catalyzes the degradation of glycine. The P protein binds the alpha-amino group of glycine through its pyridoxal phosphate cofactor; CO(2) is released and the remaining methylamine moiety is then transferred to the lipoamide cofactor of the H protein.</text>
</comment>
<dbReference type="GO" id="GO:0016594">
    <property type="term" value="F:glycine binding"/>
    <property type="evidence" value="ECO:0007669"/>
    <property type="project" value="TreeGrafter"/>
</dbReference>
<feature type="modified residue" description="N6-(pyridoxal phosphate)lysine" evidence="5">
    <location>
        <position position="269"/>
    </location>
</feature>
<comment type="cofactor">
    <cofactor evidence="5">
        <name>pyridoxal 5'-phosphate</name>
        <dbReference type="ChEBI" id="CHEBI:597326"/>
    </cofactor>
</comment>
<dbReference type="InterPro" id="IPR049316">
    <property type="entry name" value="GDC-P_C"/>
</dbReference>
<evidence type="ECO:0000256" key="4">
    <source>
        <dbReference type="ARBA" id="ARBA00049026"/>
    </source>
</evidence>
<sequence length="480" mass="53442">MKGTPLIFERSLPGREGFRLDDPDVPGVDLSETLGGEFLRQDLDLPEVSEVDVVRHYTKLSKMNFGVDDGFYPLGSCTMKYNPKINEEISALPHFTELHPYAPEELAQGTLRFMYEMQKFLCEITGMDYFTLQPAAGAHGELTGILIIKKYLEITGEKRNKIIVPDSSHGTNPATAKESGFEIVKVKSGKDGLVDIAELKKAVDEDVAALMLTNPNTLGLFEKAIPEISRILHEKGALLYYDGANLNAIMGIARPGDMGFDVVHVNLHKTFSTPHGGGGPGAGPVGVKAFLKDFLPKPIVEREGEKYFLNYDLPHSIGRMKAFYGNIGVVLKAYTYVRSLGARGLKEASEMAVLNANYLKKQVEDLFEVPVNAICKHEFVVSASNWKEKYGVRALDIAKRLLDYGFHPPTIYFPLIVEEALMIEPTETESKEALDAFAASLKRIYDEAQENPDLMQKTPHHMPVKRVDEVKAAREMKLKY</sequence>
<evidence type="ECO:0000313" key="8">
    <source>
        <dbReference type="EMBL" id="AYO29816.1"/>
    </source>
</evidence>
<evidence type="ECO:0000256" key="1">
    <source>
        <dbReference type="ARBA" id="ARBA00003788"/>
    </source>
</evidence>
<dbReference type="FunFam" id="3.90.1150.10:FF:000014">
    <property type="entry name" value="Probable glycine dehydrogenase (decarboxylating) subunit 2"/>
    <property type="match status" value="1"/>
</dbReference>